<evidence type="ECO:0000256" key="1">
    <source>
        <dbReference type="SAM" id="MobiDB-lite"/>
    </source>
</evidence>
<keyword evidence="4" id="KW-1185">Reference proteome</keyword>
<reference evidence="3" key="1">
    <citation type="journal article" date="2020" name="Stud. Mycol.">
        <title>101 Dothideomycetes genomes: a test case for predicting lifestyles and emergence of pathogens.</title>
        <authorList>
            <person name="Haridas S."/>
            <person name="Albert R."/>
            <person name="Binder M."/>
            <person name="Bloem J."/>
            <person name="Labutti K."/>
            <person name="Salamov A."/>
            <person name="Andreopoulos B."/>
            <person name="Baker S."/>
            <person name="Barry K."/>
            <person name="Bills G."/>
            <person name="Bluhm B."/>
            <person name="Cannon C."/>
            <person name="Castanera R."/>
            <person name="Culley D."/>
            <person name="Daum C."/>
            <person name="Ezra D."/>
            <person name="Gonzalez J."/>
            <person name="Henrissat B."/>
            <person name="Kuo A."/>
            <person name="Liang C."/>
            <person name="Lipzen A."/>
            <person name="Lutzoni F."/>
            <person name="Magnuson J."/>
            <person name="Mondo S."/>
            <person name="Nolan M."/>
            <person name="Ohm R."/>
            <person name="Pangilinan J."/>
            <person name="Park H.-J."/>
            <person name="Ramirez L."/>
            <person name="Alfaro M."/>
            <person name="Sun H."/>
            <person name="Tritt A."/>
            <person name="Yoshinaga Y."/>
            <person name="Zwiers L.-H."/>
            <person name="Turgeon B."/>
            <person name="Goodwin S."/>
            <person name="Spatafora J."/>
            <person name="Crous P."/>
            <person name="Grigoriev I."/>
        </authorList>
    </citation>
    <scope>NUCLEOTIDE SEQUENCE</scope>
    <source>
        <strain evidence="3">CBS 207.26</strain>
    </source>
</reference>
<accession>A0A6A6EPC8</accession>
<proteinExistence type="predicted"/>
<dbReference type="PANTHER" id="PTHR42085">
    <property type="entry name" value="F-BOX DOMAIN-CONTAINING PROTEIN"/>
    <property type="match status" value="1"/>
</dbReference>
<feature type="domain" description="2EXR" evidence="2">
    <location>
        <begin position="3"/>
        <end position="79"/>
    </location>
</feature>
<dbReference type="Pfam" id="PF20150">
    <property type="entry name" value="2EXR"/>
    <property type="match status" value="1"/>
</dbReference>
<feature type="region of interest" description="Disordered" evidence="1">
    <location>
        <begin position="258"/>
        <end position="281"/>
    </location>
</feature>
<sequence length="302" mass="34733">MSPFLELPAELRLHILRYLLPHNQTISVGTSRSLSRDYHYASRFQPTPRNAHVPSVRVETAILCVNKQIHDEAMGVLYSQNIFVFAVTIPTGPYGQAFTLVNSLDHFSSSAVERLTKIEIAVEEDLADRCIYKKVQQKLKDIVLRIGDDHRIRSIKIGLLRGTFPFHRYWAHRDDGASVWVYHQHFRTIRPASDDIGRYQYCLEPLAELSGIDHVEVTGHVETRFAERLAAVIQRPKEDKTLPMVEYGTIRYLRKRPHTSGIKRKHNSPRKPGKVEVARKKRLYTEPTIDWDALPASPSHVD</sequence>
<dbReference type="Proteomes" id="UP000800200">
    <property type="component" value="Unassembled WGS sequence"/>
</dbReference>
<dbReference type="InterPro" id="IPR045518">
    <property type="entry name" value="2EXR"/>
</dbReference>
<feature type="compositionally biased region" description="Basic residues" evidence="1">
    <location>
        <begin position="258"/>
        <end position="272"/>
    </location>
</feature>
<dbReference type="OrthoDB" id="62952at2759"/>
<evidence type="ECO:0000313" key="3">
    <source>
        <dbReference type="EMBL" id="KAF2193025.1"/>
    </source>
</evidence>
<dbReference type="AlphaFoldDB" id="A0A6A6EPC8"/>
<gene>
    <name evidence="3" type="ORF">K469DRAFT_715051</name>
</gene>
<evidence type="ECO:0000259" key="2">
    <source>
        <dbReference type="Pfam" id="PF20150"/>
    </source>
</evidence>
<name>A0A6A6EPC8_9PEZI</name>
<dbReference type="InterPro" id="IPR038883">
    <property type="entry name" value="AN11006-like"/>
</dbReference>
<dbReference type="EMBL" id="ML994614">
    <property type="protein sequence ID" value="KAF2193025.1"/>
    <property type="molecule type" value="Genomic_DNA"/>
</dbReference>
<protein>
    <recommendedName>
        <fullName evidence="2">2EXR domain-containing protein</fullName>
    </recommendedName>
</protein>
<evidence type="ECO:0000313" key="4">
    <source>
        <dbReference type="Proteomes" id="UP000800200"/>
    </source>
</evidence>
<organism evidence="3 4">
    <name type="scientific">Zopfia rhizophila CBS 207.26</name>
    <dbReference type="NCBI Taxonomy" id="1314779"/>
    <lineage>
        <taxon>Eukaryota</taxon>
        <taxon>Fungi</taxon>
        <taxon>Dikarya</taxon>
        <taxon>Ascomycota</taxon>
        <taxon>Pezizomycotina</taxon>
        <taxon>Dothideomycetes</taxon>
        <taxon>Dothideomycetes incertae sedis</taxon>
        <taxon>Zopfiaceae</taxon>
        <taxon>Zopfia</taxon>
    </lineage>
</organism>
<dbReference type="PANTHER" id="PTHR42085:SF2">
    <property type="entry name" value="F-BOX DOMAIN-CONTAINING PROTEIN"/>
    <property type="match status" value="1"/>
</dbReference>